<reference evidence="1" key="1">
    <citation type="submission" date="2022-09" db="EMBL/GenBank/DDBJ databases">
        <title>Haloadaptaus new haloarchaeum isolated from saline soil.</title>
        <authorList>
            <person name="Duran-Viseras A."/>
            <person name="Sanchez-Porro C."/>
            <person name="Ventosa A."/>
        </authorList>
    </citation>
    <scope>NUCLEOTIDE SEQUENCE</scope>
    <source>
        <strain evidence="1">F3-133</strain>
    </source>
</reference>
<organism evidence="1 2">
    <name type="scientific">Halorutilus salinus</name>
    <dbReference type="NCBI Taxonomy" id="2487751"/>
    <lineage>
        <taxon>Archaea</taxon>
        <taxon>Methanobacteriati</taxon>
        <taxon>Methanobacteriota</taxon>
        <taxon>Stenosarchaea group</taxon>
        <taxon>Halobacteria</taxon>
        <taxon>Halorutilales</taxon>
        <taxon>Halorutilaceae</taxon>
        <taxon>Halorutilus</taxon>
    </lineage>
</organism>
<evidence type="ECO:0000313" key="2">
    <source>
        <dbReference type="Proteomes" id="UP001149411"/>
    </source>
</evidence>
<dbReference type="EMBL" id="RKLV01000004">
    <property type="protein sequence ID" value="MCX2818833.1"/>
    <property type="molecule type" value="Genomic_DNA"/>
</dbReference>
<dbReference type="AlphaFoldDB" id="A0A9Q4C3Z8"/>
<evidence type="ECO:0000313" key="1">
    <source>
        <dbReference type="EMBL" id="MCX2818833.1"/>
    </source>
</evidence>
<accession>A0A9Q4C3Z8</accession>
<dbReference type="RefSeq" id="WP_266086671.1">
    <property type="nucleotide sequence ID" value="NZ_RKLV01000004.1"/>
</dbReference>
<protein>
    <submittedName>
        <fullName evidence="1">Uncharacterized protein</fullName>
    </submittedName>
</protein>
<keyword evidence="2" id="KW-1185">Reference proteome</keyword>
<comment type="caution">
    <text evidence="1">The sequence shown here is derived from an EMBL/GenBank/DDBJ whole genome shotgun (WGS) entry which is preliminary data.</text>
</comment>
<dbReference type="Proteomes" id="UP001149411">
    <property type="component" value="Unassembled WGS sequence"/>
</dbReference>
<sequence length="78" mass="8171">MTPERCPVCGGLVAVREALSAVGGGRSVPERKRRTLEYRFSAVDAGYGEICSDCESALRGAVEPPSGEVSDEGVVVKT</sequence>
<name>A0A9Q4C3Z8_9EURY</name>
<gene>
    <name evidence="1" type="ORF">EGH25_05660</name>
</gene>
<proteinExistence type="predicted"/>